<feature type="compositionally biased region" description="Basic and acidic residues" evidence="2">
    <location>
        <begin position="720"/>
        <end position="742"/>
    </location>
</feature>
<feature type="coiled-coil region" evidence="1">
    <location>
        <begin position="652"/>
        <end position="679"/>
    </location>
</feature>
<keyword evidence="3" id="KW-0472">Membrane</keyword>
<feature type="coiled-coil region" evidence="1">
    <location>
        <begin position="342"/>
        <end position="617"/>
    </location>
</feature>
<organism evidence="4 5">
    <name type="scientific">Trematosphaeria pertusa</name>
    <dbReference type="NCBI Taxonomy" id="390896"/>
    <lineage>
        <taxon>Eukaryota</taxon>
        <taxon>Fungi</taxon>
        <taxon>Dikarya</taxon>
        <taxon>Ascomycota</taxon>
        <taxon>Pezizomycotina</taxon>
        <taxon>Dothideomycetes</taxon>
        <taxon>Pleosporomycetidae</taxon>
        <taxon>Pleosporales</taxon>
        <taxon>Massarineae</taxon>
        <taxon>Trematosphaeriaceae</taxon>
        <taxon>Trematosphaeria</taxon>
    </lineage>
</organism>
<accession>A0A6A6IGJ3</accession>
<evidence type="ECO:0000256" key="3">
    <source>
        <dbReference type="SAM" id="Phobius"/>
    </source>
</evidence>
<dbReference type="PANTHER" id="PTHR45615:SF80">
    <property type="entry name" value="GRIP DOMAIN-CONTAINING PROTEIN"/>
    <property type="match status" value="1"/>
</dbReference>
<dbReference type="OrthoDB" id="10252347at2759"/>
<dbReference type="RefSeq" id="XP_033684333.1">
    <property type="nucleotide sequence ID" value="XM_033835574.1"/>
</dbReference>
<dbReference type="AlphaFoldDB" id="A0A6A6IGJ3"/>
<feature type="compositionally biased region" description="Low complexity" evidence="2">
    <location>
        <begin position="997"/>
        <end position="1021"/>
    </location>
</feature>
<proteinExistence type="predicted"/>
<feature type="compositionally biased region" description="Low complexity" evidence="2">
    <location>
        <begin position="954"/>
        <end position="986"/>
    </location>
</feature>
<keyword evidence="3" id="KW-0812">Transmembrane</keyword>
<feature type="compositionally biased region" description="Basic and acidic residues" evidence="2">
    <location>
        <begin position="252"/>
        <end position="269"/>
    </location>
</feature>
<feature type="compositionally biased region" description="Basic and acidic residues" evidence="2">
    <location>
        <begin position="755"/>
        <end position="796"/>
    </location>
</feature>
<feature type="region of interest" description="Disordered" evidence="2">
    <location>
        <begin position="241"/>
        <end position="269"/>
    </location>
</feature>
<keyword evidence="5" id="KW-1185">Reference proteome</keyword>
<evidence type="ECO:0000313" key="5">
    <source>
        <dbReference type="Proteomes" id="UP000800094"/>
    </source>
</evidence>
<feature type="region of interest" description="Disordered" evidence="2">
    <location>
        <begin position="686"/>
        <end position="805"/>
    </location>
</feature>
<keyword evidence="3" id="KW-1133">Transmembrane helix</keyword>
<dbReference type="PANTHER" id="PTHR45615">
    <property type="entry name" value="MYOSIN HEAVY CHAIN, NON-MUSCLE"/>
    <property type="match status" value="1"/>
</dbReference>
<keyword evidence="1" id="KW-0175">Coiled coil</keyword>
<sequence length="1069" mass="118847">MSDPIIPPFCTITIIAVALLFFFGALTVWNFRSLKSETRRHKSSNSWLSNTIGGMSTFLEKIDTKIDSIQTVLDQHREETNNKFEAVAKKQEQTIKIARRRDRHAMGQHVRTRVKNKTLEEALKKAEQKRRAALLWKKFYKNAFQMRNQDFEDAQKRAAERPDKLEALISALLTQKMLGFESSVPQKLSPIAAATAQETVPTPVQKLSVVSPIAVQQTEPAAAVAPKMSLSTVTFQETAPVGRESITSSTQTEERTVTASKSADKEMASIKSDRDKAFNERDQQKEALSQLITAIYALEIKRNGSSPDGTALFRPVAPGNNRLNIRSSACYDTLVGRITDALTELEKQSEGYVEKIKSAEADRDAAQGAVNDSKGKVAELQKKLRDMEEKHRNEVSTLTKEKEATAEEIRKLTDSIPDIRKAARDESMELLKEQYAKKKSVLERIHQDKMANVEAELCAIHNVTAHAAEVTQERDAANEKLATLHATHKKDMELANTEKNKLQSDIATLRASNERDIDVANTEKNTLQSELDGVKDRLDRLDAEKTKLEADCKLTDSQLKISQNELEEQRRLSAQKNKTIEELSAQLRGKDALQKTCDEAQTRIQQLQVELEGAKTEPAQSQSLNTQDQQELAYLRLYVFGTQEREGLHQACPRLEGELLEAQAKAERLELELDDARVALWMEDQEVQESDDDSQLQEDGEEATQDEDKETCVQDSPPNEVKDSSIGGERKRPSENRQRWADDVEAAIKNGELSPPKEKAKGKATVEEPAKKEKAGDKATVEEHHKEELDTSKTKAPEPAPTTRLSECNKCHQHVEIPFGNRPDGTKYLDWADHNRVCSPPNKLHPSIKDSDFCKHCGMKITDRGEFFKKHMPQCSKNAKKEGTYNAFDPITGERIQRRQLYDGVAPTLDFGGVRGINYQHDRQYVDEAHAREGSGASPVGGRPATPAPAPVQTPIHAPARPAAPAPAQTPIRASARPAAPAPARAQTPDVAQRVQTPAPTRARTPAAGPVPNTPNTANNNEEQLLDPDDPAVIALQQTMRPVTGVRLKPAEFMPGMKKGGMAASRYAD</sequence>
<feature type="transmembrane region" description="Helical" evidence="3">
    <location>
        <begin position="6"/>
        <end position="31"/>
    </location>
</feature>
<gene>
    <name evidence="4" type="ORF">BU26DRAFT_605185</name>
</gene>
<feature type="compositionally biased region" description="Acidic residues" evidence="2">
    <location>
        <begin position="686"/>
        <end position="709"/>
    </location>
</feature>
<dbReference type="EMBL" id="ML987195">
    <property type="protein sequence ID" value="KAF2249329.1"/>
    <property type="molecule type" value="Genomic_DNA"/>
</dbReference>
<dbReference type="Proteomes" id="UP000800094">
    <property type="component" value="Unassembled WGS sequence"/>
</dbReference>
<evidence type="ECO:0000313" key="4">
    <source>
        <dbReference type="EMBL" id="KAF2249329.1"/>
    </source>
</evidence>
<protein>
    <submittedName>
        <fullName evidence="4">Uncharacterized protein</fullName>
    </submittedName>
</protein>
<reference evidence="4" key="1">
    <citation type="journal article" date="2020" name="Stud. Mycol.">
        <title>101 Dothideomycetes genomes: a test case for predicting lifestyles and emergence of pathogens.</title>
        <authorList>
            <person name="Haridas S."/>
            <person name="Albert R."/>
            <person name="Binder M."/>
            <person name="Bloem J."/>
            <person name="Labutti K."/>
            <person name="Salamov A."/>
            <person name="Andreopoulos B."/>
            <person name="Baker S."/>
            <person name="Barry K."/>
            <person name="Bills G."/>
            <person name="Bluhm B."/>
            <person name="Cannon C."/>
            <person name="Castanera R."/>
            <person name="Culley D."/>
            <person name="Daum C."/>
            <person name="Ezra D."/>
            <person name="Gonzalez J."/>
            <person name="Henrissat B."/>
            <person name="Kuo A."/>
            <person name="Liang C."/>
            <person name="Lipzen A."/>
            <person name="Lutzoni F."/>
            <person name="Magnuson J."/>
            <person name="Mondo S."/>
            <person name="Nolan M."/>
            <person name="Ohm R."/>
            <person name="Pangilinan J."/>
            <person name="Park H.-J."/>
            <person name="Ramirez L."/>
            <person name="Alfaro M."/>
            <person name="Sun H."/>
            <person name="Tritt A."/>
            <person name="Yoshinaga Y."/>
            <person name="Zwiers L.-H."/>
            <person name="Turgeon B."/>
            <person name="Goodwin S."/>
            <person name="Spatafora J."/>
            <person name="Crous P."/>
            <person name="Grigoriev I."/>
        </authorList>
    </citation>
    <scope>NUCLEOTIDE SEQUENCE</scope>
    <source>
        <strain evidence="4">CBS 122368</strain>
    </source>
</reference>
<evidence type="ECO:0000256" key="2">
    <source>
        <dbReference type="SAM" id="MobiDB-lite"/>
    </source>
</evidence>
<feature type="region of interest" description="Disordered" evidence="2">
    <location>
        <begin position="932"/>
        <end position="1025"/>
    </location>
</feature>
<feature type="coiled-coil region" evidence="1">
    <location>
        <begin position="59"/>
        <end position="129"/>
    </location>
</feature>
<name>A0A6A6IGJ3_9PLEO</name>
<evidence type="ECO:0000256" key="1">
    <source>
        <dbReference type="SAM" id="Coils"/>
    </source>
</evidence>
<dbReference type="GeneID" id="54588904"/>